<evidence type="ECO:0000313" key="1">
    <source>
        <dbReference type="EMBL" id="EUC61105.1"/>
    </source>
</evidence>
<protein>
    <submittedName>
        <fullName evidence="1">Uncharacterized protein</fullName>
    </submittedName>
</protein>
<sequence length="11" mass="1336">MRQSINYHLSS</sequence>
<accession>X8JAQ9</accession>
<proteinExistence type="predicted"/>
<comment type="caution">
    <text evidence="1">The sequence shown here is derived from an EMBL/GenBank/DDBJ whole genome shotgun (WGS) entry which is preliminary data.</text>
</comment>
<organism evidence="1 2">
    <name type="scientific">Rhizoctonia solani AG-3 Rhs1AP</name>
    <dbReference type="NCBI Taxonomy" id="1086054"/>
    <lineage>
        <taxon>Eukaryota</taxon>
        <taxon>Fungi</taxon>
        <taxon>Dikarya</taxon>
        <taxon>Basidiomycota</taxon>
        <taxon>Agaricomycotina</taxon>
        <taxon>Agaricomycetes</taxon>
        <taxon>Cantharellales</taxon>
        <taxon>Ceratobasidiaceae</taxon>
        <taxon>Rhizoctonia</taxon>
    </lineage>
</organism>
<gene>
    <name evidence="1" type="ORF">RSOL_383350</name>
</gene>
<name>X8JAQ9_9AGAM</name>
<dbReference type="Proteomes" id="UP000030108">
    <property type="component" value="Unassembled WGS sequence"/>
</dbReference>
<reference evidence="2" key="1">
    <citation type="journal article" date="2014" name="Genome Announc.">
        <title>Draft genome sequence of the plant-pathogenic soil fungus Rhizoctonia solani anastomosis group 3 strain Rhs1AP.</title>
        <authorList>
            <person name="Cubeta M.A."/>
            <person name="Thomas E."/>
            <person name="Dean R.A."/>
            <person name="Jabaji S."/>
            <person name="Neate S.M."/>
            <person name="Tavantzis S."/>
            <person name="Toda T."/>
            <person name="Vilgalys R."/>
            <person name="Bharathan N."/>
            <person name="Fedorova-Abrams N."/>
            <person name="Pakala S.B."/>
            <person name="Pakala S.M."/>
            <person name="Zafar N."/>
            <person name="Joardar V."/>
            <person name="Losada L."/>
            <person name="Nierman W.C."/>
        </authorList>
    </citation>
    <scope>NUCLEOTIDE SEQUENCE [LARGE SCALE GENOMIC DNA]</scope>
    <source>
        <strain evidence="2">AG-3</strain>
    </source>
</reference>
<dbReference type="EMBL" id="JATN01000319">
    <property type="protein sequence ID" value="EUC61105.1"/>
    <property type="molecule type" value="Genomic_DNA"/>
</dbReference>
<evidence type="ECO:0000313" key="2">
    <source>
        <dbReference type="Proteomes" id="UP000030108"/>
    </source>
</evidence>